<protein>
    <recommendedName>
        <fullName evidence="4">Diadenosine tetraphosphate (Ap4A) hydrolase</fullName>
    </recommendedName>
</protein>
<comment type="caution">
    <text evidence="2">The sequence shown here is derived from an EMBL/GenBank/DDBJ whole genome shotgun (WGS) entry which is preliminary data.</text>
</comment>
<feature type="region of interest" description="Disordered" evidence="1">
    <location>
        <begin position="1"/>
        <end position="32"/>
    </location>
</feature>
<name>A0ABQ2HVL8_9MICO</name>
<reference evidence="3" key="1">
    <citation type="journal article" date="2019" name="Int. J. Syst. Evol. Microbiol.">
        <title>The Global Catalogue of Microorganisms (GCM) 10K type strain sequencing project: providing services to taxonomists for standard genome sequencing and annotation.</title>
        <authorList>
            <consortium name="The Broad Institute Genomics Platform"/>
            <consortium name="The Broad Institute Genome Sequencing Center for Infectious Disease"/>
            <person name="Wu L."/>
            <person name="Ma J."/>
        </authorList>
    </citation>
    <scope>NUCLEOTIDE SEQUENCE [LARGE SCALE GENOMIC DNA]</scope>
    <source>
        <strain evidence="3">JCM 1365</strain>
    </source>
</reference>
<evidence type="ECO:0008006" key="4">
    <source>
        <dbReference type="Google" id="ProtNLM"/>
    </source>
</evidence>
<organism evidence="2 3">
    <name type="scientific">Terrabacter tumescens</name>
    <dbReference type="NCBI Taxonomy" id="60443"/>
    <lineage>
        <taxon>Bacteria</taxon>
        <taxon>Bacillati</taxon>
        <taxon>Actinomycetota</taxon>
        <taxon>Actinomycetes</taxon>
        <taxon>Micrococcales</taxon>
        <taxon>Intrasporangiaceae</taxon>
        <taxon>Terrabacter</taxon>
    </lineage>
</organism>
<dbReference type="Gene3D" id="3.30.428.10">
    <property type="entry name" value="HIT-like"/>
    <property type="match status" value="1"/>
</dbReference>
<gene>
    <name evidence="2" type="ORF">GCM10009721_18510</name>
</gene>
<accession>A0ABQ2HVL8</accession>
<evidence type="ECO:0000313" key="2">
    <source>
        <dbReference type="EMBL" id="GGM92927.1"/>
    </source>
</evidence>
<dbReference type="InterPro" id="IPR036265">
    <property type="entry name" value="HIT-like_sf"/>
</dbReference>
<dbReference type="RefSeq" id="WP_030194260.1">
    <property type="nucleotide sequence ID" value="NZ_BMNZ01000003.1"/>
</dbReference>
<sequence>MTEPGTDAPASTTSATPREPAATAPDDHTDVVTAPPAEAESVEAYYARIEAAAGEDGRLPVAVEEMPGWDIYPYEIEGLRLKPVQPPVDEEPARRGEQAADCWCAGGVPDPDDRLVWSNARWRLTLTVDTGLPVMLVLTPLAHHDLPSLPGDLAAEMGQLVVAVSDAVEHVPSVGRAQLAKYGDGGAHLHLFFLGRPARLLQFRGSPLIDWEENLPRVPLDVLQSNARVVAERMVVHVGGTPGTLGR</sequence>
<dbReference type="EMBL" id="BMNZ01000003">
    <property type="protein sequence ID" value="GGM92927.1"/>
    <property type="molecule type" value="Genomic_DNA"/>
</dbReference>
<dbReference type="Proteomes" id="UP000623461">
    <property type="component" value="Unassembled WGS sequence"/>
</dbReference>
<evidence type="ECO:0000313" key="3">
    <source>
        <dbReference type="Proteomes" id="UP000623461"/>
    </source>
</evidence>
<keyword evidence="3" id="KW-1185">Reference proteome</keyword>
<proteinExistence type="predicted"/>
<evidence type="ECO:0000256" key="1">
    <source>
        <dbReference type="SAM" id="MobiDB-lite"/>
    </source>
</evidence>
<dbReference type="SUPFAM" id="SSF54197">
    <property type="entry name" value="HIT-like"/>
    <property type="match status" value="1"/>
</dbReference>
<feature type="compositionally biased region" description="Low complexity" evidence="1">
    <location>
        <begin position="1"/>
        <end position="24"/>
    </location>
</feature>